<name>A0ABV3RIG6_9RHOB</name>
<dbReference type="InterPro" id="IPR025187">
    <property type="entry name" value="DUF4112"/>
</dbReference>
<comment type="caution">
    <text evidence="1">The sequence shown here is derived from an EMBL/GenBank/DDBJ whole genome shotgun (WGS) entry which is preliminary data.</text>
</comment>
<keyword evidence="2" id="KW-1185">Reference proteome</keyword>
<sequence length="126" mass="13466">MTDIEDTPPGLNATQKEDLNRLRRLAKTMDSAYRLPIIGTRIGWDAILGLIPGVGDALALAPSFYIIAKAHGMGAPSGLLLRMGANTAIDLAIGAIPLLGDIFDIAWKSKLRNLALLEKHLGQRPG</sequence>
<accession>A0ABV3RIG6</accession>
<reference evidence="1 2" key="1">
    <citation type="submission" date="2024-07" db="EMBL/GenBank/DDBJ databases">
        <title>Marimonas sp.nov., isolated from tidal-flat sediment.</title>
        <authorList>
            <person name="Jayan J.N."/>
            <person name="Lee S.S."/>
        </authorList>
    </citation>
    <scope>NUCLEOTIDE SEQUENCE [LARGE SCALE GENOMIC DNA]</scope>
    <source>
        <strain evidence="1 2">MJW-29</strain>
    </source>
</reference>
<dbReference type="EMBL" id="JBFNXX010000002">
    <property type="protein sequence ID" value="MEW9918750.1"/>
    <property type="molecule type" value="Genomic_DNA"/>
</dbReference>
<organism evidence="1 2">
    <name type="scientific">Sulfitobacter sediminis</name>
    <dbReference type="NCBI Taxonomy" id="3234186"/>
    <lineage>
        <taxon>Bacteria</taxon>
        <taxon>Pseudomonadati</taxon>
        <taxon>Pseudomonadota</taxon>
        <taxon>Alphaproteobacteria</taxon>
        <taxon>Rhodobacterales</taxon>
        <taxon>Roseobacteraceae</taxon>
        <taxon>Sulfitobacter</taxon>
    </lineage>
</organism>
<evidence type="ECO:0000313" key="2">
    <source>
        <dbReference type="Proteomes" id="UP001556098"/>
    </source>
</evidence>
<protein>
    <submittedName>
        <fullName evidence="1">DUF4112 domain-containing protein</fullName>
    </submittedName>
</protein>
<dbReference type="Proteomes" id="UP001556098">
    <property type="component" value="Unassembled WGS sequence"/>
</dbReference>
<gene>
    <name evidence="1" type="ORF">AB2B41_03995</name>
</gene>
<dbReference type="Pfam" id="PF13430">
    <property type="entry name" value="DUF4112"/>
    <property type="match status" value="1"/>
</dbReference>
<dbReference type="PANTHER" id="PTHR35519:SF2">
    <property type="entry name" value="PH DOMAIN PROTEIN"/>
    <property type="match status" value="1"/>
</dbReference>
<proteinExistence type="predicted"/>
<evidence type="ECO:0000313" key="1">
    <source>
        <dbReference type="EMBL" id="MEW9918750.1"/>
    </source>
</evidence>
<dbReference type="PANTHER" id="PTHR35519">
    <property type="entry name" value="MEMBRANE PROTEINS"/>
    <property type="match status" value="1"/>
</dbReference>
<dbReference type="RefSeq" id="WP_367876450.1">
    <property type="nucleotide sequence ID" value="NZ_JBFNXX010000002.1"/>
</dbReference>